<sequence>MAERRHHVSSQQCDDKFNGLNKKLKTMNDILGRGTACSVVVDPVLMEIMDLNHDVQEELKKLLSRKQLFYQEMFSYNNQNILFLLNDLELRQSVLLALKCKDSNKSEYVVQDITAKRNIVGEERVPN</sequence>
<dbReference type="PANTHER" id="PTHR46327">
    <property type="entry name" value="F16F4.11 PROTEIN-RELATED"/>
    <property type="match status" value="1"/>
</dbReference>
<dbReference type="EMBL" id="JACEIK010004242">
    <property type="protein sequence ID" value="MCD9644762.1"/>
    <property type="molecule type" value="Genomic_DNA"/>
</dbReference>
<proteinExistence type="predicted"/>
<comment type="caution">
    <text evidence="1">The sequence shown here is derived from an EMBL/GenBank/DDBJ whole genome shotgun (WGS) entry which is preliminary data.</text>
</comment>
<organism evidence="1 2">
    <name type="scientific">Datura stramonium</name>
    <name type="common">Jimsonweed</name>
    <name type="synonym">Common thornapple</name>
    <dbReference type="NCBI Taxonomy" id="4076"/>
    <lineage>
        <taxon>Eukaryota</taxon>
        <taxon>Viridiplantae</taxon>
        <taxon>Streptophyta</taxon>
        <taxon>Embryophyta</taxon>
        <taxon>Tracheophyta</taxon>
        <taxon>Spermatophyta</taxon>
        <taxon>Magnoliopsida</taxon>
        <taxon>eudicotyledons</taxon>
        <taxon>Gunneridae</taxon>
        <taxon>Pentapetalae</taxon>
        <taxon>asterids</taxon>
        <taxon>lamiids</taxon>
        <taxon>Solanales</taxon>
        <taxon>Solanaceae</taxon>
        <taxon>Solanoideae</taxon>
        <taxon>Datureae</taxon>
        <taxon>Datura</taxon>
    </lineage>
</organism>
<dbReference type="Proteomes" id="UP000823775">
    <property type="component" value="Unassembled WGS sequence"/>
</dbReference>
<protein>
    <submittedName>
        <fullName evidence="1">Uncharacterized protein</fullName>
    </submittedName>
</protein>
<evidence type="ECO:0000313" key="2">
    <source>
        <dbReference type="Proteomes" id="UP000823775"/>
    </source>
</evidence>
<reference evidence="1 2" key="1">
    <citation type="journal article" date="2021" name="BMC Genomics">
        <title>Datura genome reveals duplications of psychoactive alkaloid biosynthetic genes and high mutation rate following tissue culture.</title>
        <authorList>
            <person name="Rajewski A."/>
            <person name="Carter-House D."/>
            <person name="Stajich J."/>
            <person name="Litt A."/>
        </authorList>
    </citation>
    <scope>NUCLEOTIDE SEQUENCE [LARGE SCALE GENOMIC DNA]</scope>
    <source>
        <strain evidence="1">AR-01</strain>
    </source>
</reference>
<dbReference type="PANTHER" id="PTHR46327:SF13">
    <property type="entry name" value="MYB_SANT-LIKE DNA-BINDING DOMAIN-CONTAINING PROTEIN"/>
    <property type="match status" value="1"/>
</dbReference>
<gene>
    <name evidence="1" type="ORF">HAX54_033192</name>
</gene>
<evidence type="ECO:0000313" key="1">
    <source>
        <dbReference type="EMBL" id="MCD9644762.1"/>
    </source>
</evidence>
<keyword evidence="2" id="KW-1185">Reference proteome</keyword>
<accession>A0ABS8VD00</accession>
<name>A0ABS8VD00_DATST</name>